<evidence type="ECO:0000313" key="1">
    <source>
        <dbReference type="EMBL" id="ABK17576.1"/>
    </source>
</evidence>
<dbReference type="Pfam" id="PF05100">
    <property type="entry name" value="Phage_tail_L"/>
    <property type="match status" value="1"/>
</dbReference>
<dbReference type="KEGG" id="sfu:Sfum_1891"/>
<dbReference type="GO" id="GO:0046718">
    <property type="term" value="P:symbiont entry into host cell"/>
    <property type="evidence" value="ECO:0007669"/>
    <property type="project" value="InterPro"/>
</dbReference>
<dbReference type="AlphaFoldDB" id="A0LJH4"/>
<name>A0LJH4_SYNFM</name>
<proteinExistence type="predicted"/>
<dbReference type="STRING" id="335543.Sfum_1891"/>
<dbReference type="EMBL" id="CP000478">
    <property type="protein sequence ID" value="ABK17576.1"/>
    <property type="molecule type" value="Genomic_DNA"/>
</dbReference>
<dbReference type="OrthoDB" id="1669206at2"/>
<dbReference type="RefSeq" id="WP_011698746.1">
    <property type="nucleotide sequence ID" value="NC_008554.1"/>
</dbReference>
<dbReference type="InterPro" id="IPR006487">
    <property type="entry name" value="Phage_lambda_L"/>
</dbReference>
<accession>A0LJH4</accession>
<protein>
    <submittedName>
        <fullName evidence="1">Phage-related protein-like</fullName>
    </submittedName>
</protein>
<sequence>MKSLPAVLVREKNKLATPDPWIVLLDIELDATHKLYFCSNNQNVTWSGRVYTAFPFLLEPTEENSKGEIPSVSLKVANVTQVIHAYLEQLDGAVGATVTIRVVNAGYLSEDASELDMTFTVVSTSADAEWIVFTLGAPNPLRRRFPPFRFIAKHCHWEFKGHECGYSGAFTDCDRSFENCEKRSNTRRFGGYRGLSEKGWRVA</sequence>
<organism evidence="1 2">
    <name type="scientific">Syntrophobacter fumaroxidans (strain DSM 10017 / MPOB)</name>
    <dbReference type="NCBI Taxonomy" id="335543"/>
    <lineage>
        <taxon>Bacteria</taxon>
        <taxon>Pseudomonadati</taxon>
        <taxon>Thermodesulfobacteriota</taxon>
        <taxon>Syntrophobacteria</taxon>
        <taxon>Syntrophobacterales</taxon>
        <taxon>Syntrophobacteraceae</taxon>
        <taxon>Syntrophobacter</taxon>
    </lineage>
</organism>
<dbReference type="Proteomes" id="UP000001784">
    <property type="component" value="Chromosome"/>
</dbReference>
<dbReference type="GO" id="GO:0051536">
    <property type="term" value="F:iron-sulfur cluster binding"/>
    <property type="evidence" value="ECO:0007669"/>
    <property type="project" value="InterPro"/>
</dbReference>
<keyword evidence="2" id="KW-1185">Reference proteome</keyword>
<reference evidence="1 2" key="1">
    <citation type="submission" date="2006-10" db="EMBL/GenBank/DDBJ databases">
        <title>Complete sequence of Syntrophobacter fumaroxidans MPOB.</title>
        <authorList>
            <consortium name="US DOE Joint Genome Institute"/>
            <person name="Copeland A."/>
            <person name="Lucas S."/>
            <person name="Lapidus A."/>
            <person name="Barry K."/>
            <person name="Detter J.C."/>
            <person name="Glavina del Rio T."/>
            <person name="Hammon N."/>
            <person name="Israni S."/>
            <person name="Pitluck S."/>
            <person name="Goltsman E.G."/>
            <person name="Martinez M."/>
            <person name="Schmutz J."/>
            <person name="Larimer F."/>
            <person name="Land M."/>
            <person name="Hauser L."/>
            <person name="Kyrpides N."/>
            <person name="Kim E."/>
            <person name="Boone D.R."/>
            <person name="Brockman F."/>
            <person name="Culley D."/>
            <person name="Ferry J."/>
            <person name="Gunsalus R."/>
            <person name="McInerney M.J."/>
            <person name="Morrison M."/>
            <person name="Plugge C."/>
            <person name="Rohlin L."/>
            <person name="Scholten J."/>
            <person name="Sieber J."/>
            <person name="Stams A.J.M."/>
            <person name="Worm P."/>
            <person name="Henstra A.M."/>
            <person name="Richardson P."/>
        </authorList>
    </citation>
    <scope>NUCLEOTIDE SEQUENCE [LARGE SCALE GENOMIC DNA]</scope>
    <source>
        <strain evidence="2">DSM 10017 / MPOB</strain>
    </source>
</reference>
<evidence type="ECO:0000313" key="2">
    <source>
        <dbReference type="Proteomes" id="UP000001784"/>
    </source>
</evidence>
<dbReference type="InParanoid" id="A0LJH4"/>
<gene>
    <name evidence="1" type="ordered locus">Sfum_1891</name>
</gene>
<dbReference type="GO" id="GO:0030430">
    <property type="term" value="C:host cell cytoplasm"/>
    <property type="evidence" value="ECO:0007669"/>
    <property type="project" value="InterPro"/>
</dbReference>
<dbReference type="HOGENOM" id="CLU_1348365_0_0_7"/>
<dbReference type="eggNOG" id="COG4672">
    <property type="taxonomic scope" value="Bacteria"/>
</dbReference>